<keyword evidence="2" id="KW-0547">Nucleotide-binding</keyword>
<dbReference type="PANTHER" id="PTHR48012:SF18">
    <property type="entry name" value="HAPPYHOUR, ISOFORM A"/>
    <property type="match status" value="1"/>
</dbReference>
<dbReference type="InterPro" id="IPR011009">
    <property type="entry name" value="Kinase-like_dom_sf"/>
</dbReference>
<evidence type="ECO:0000313" key="7">
    <source>
        <dbReference type="Proteomes" id="UP000290809"/>
    </source>
</evidence>
<keyword evidence="4" id="KW-0732">Signal</keyword>
<dbReference type="Gene3D" id="1.10.510.10">
    <property type="entry name" value="Transferase(Phosphotransferase) domain 1"/>
    <property type="match status" value="1"/>
</dbReference>
<proteinExistence type="inferred from homology"/>
<evidence type="ECO:0000256" key="1">
    <source>
        <dbReference type="ARBA" id="ARBA00008874"/>
    </source>
</evidence>
<dbReference type="PANTHER" id="PTHR48012">
    <property type="entry name" value="STERILE20-LIKE KINASE, ISOFORM B-RELATED"/>
    <property type="match status" value="1"/>
</dbReference>
<dbReference type="GO" id="GO:0008349">
    <property type="term" value="F:MAP kinase kinase kinase kinase activity"/>
    <property type="evidence" value="ECO:0007669"/>
    <property type="project" value="TreeGrafter"/>
</dbReference>
<sequence length="105" mass="12097">MIAKSCSFKNFVYLYLLAADFGVAAQITQTIQRRNSFIGTPYWMAPEVAAVERKGGYDEKCDVWALGITAIEYAELQPPLFDLHPMRFVFTLYFSYVHFNLHCDN</sequence>
<dbReference type="EMBL" id="QMKO01002787">
    <property type="protein sequence ID" value="RTG82545.1"/>
    <property type="molecule type" value="Genomic_DNA"/>
</dbReference>
<feature type="signal peptide" evidence="4">
    <location>
        <begin position="1"/>
        <end position="25"/>
    </location>
</feature>
<comment type="similarity">
    <text evidence="1">Belongs to the protein kinase superfamily. STE Ser/Thr protein kinase family. STE20 subfamily.</text>
</comment>
<evidence type="ECO:0000259" key="5">
    <source>
        <dbReference type="PROSITE" id="PS50011"/>
    </source>
</evidence>
<dbReference type="Pfam" id="PF00069">
    <property type="entry name" value="Pkinase"/>
    <property type="match status" value="1"/>
</dbReference>
<protein>
    <recommendedName>
        <fullName evidence="5">Protein kinase domain-containing protein</fullName>
    </recommendedName>
</protein>
<dbReference type="Proteomes" id="UP000290809">
    <property type="component" value="Unassembled WGS sequence"/>
</dbReference>
<feature type="domain" description="Protein kinase" evidence="5">
    <location>
        <begin position="1"/>
        <end position="105"/>
    </location>
</feature>
<evidence type="ECO:0000256" key="2">
    <source>
        <dbReference type="ARBA" id="ARBA00022741"/>
    </source>
</evidence>
<dbReference type="SUPFAM" id="SSF56112">
    <property type="entry name" value="Protein kinase-like (PK-like)"/>
    <property type="match status" value="1"/>
</dbReference>
<reference evidence="6 7" key="1">
    <citation type="journal article" date="2019" name="PLoS Pathog.">
        <title>Genome sequence of the bovine parasite Schistosoma bovis Tanzania.</title>
        <authorList>
            <person name="Oey H."/>
            <person name="Zakrzewski M."/>
            <person name="Gobert G."/>
            <person name="Gravermann K."/>
            <person name="Stoye J."/>
            <person name="Jones M."/>
            <person name="Mcmanus D."/>
            <person name="Krause L."/>
        </authorList>
    </citation>
    <scope>NUCLEOTIDE SEQUENCE [LARGE SCALE GENOMIC DNA]</scope>
    <source>
        <strain evidence="6 7">TAN1997</strain>
    </source>
</reference>
<feature type="chain" id="PRO_5019128550" description="Protein kinase domain-containing protein" evidence="4">
    <location>
        <begin position="26"/>
        <end position="105"/>
    </location>
</feature>
<dbReference type="GO" id="GO:0005737">
    <property type="term" value="C:cytoplasm"/>
    <property type="evidence" value="ECO:0007669"/>
    <property type="project" value="TreeGrafter"/>
</dbReference>
<evidence type="ECO:0000313" key="6">
    <source>
        <dbReference type="EMBL" id="RTG82545.1"/>
    </source>
</evidence>
<accession>A0A430Q4C6</accession>
<dbReference type="InterPro" id="IPR000719">
    <property type="entry name" value="Prot_kinase_dom"/>
</dbReference>
<dbReference type="STRING" id="6184.A0A430Q4C6"/>
<keyword evidence="3" id="KW-0067">ATP-binding</keyword>
<dbReference type="PROSITE" id="PS50011">
    <property type="entry name" value="PROTEIN_KINASE_DOM"/>
    <property type="match status" value="1"/>
</dbReference>
<gene>
    <name evidence="6" type="ORF">DC041_0009504</name>
</gene>
<dbReference type="InterPro" id="IPR050629">
    <property type="entry name" value="STE20/SPS1-PAK"/>
</dbReference>
<evidence type="ECO:0000256" key="4">
    <source>
        <dbReference type="SAM" id="SignalP"/>
    </source>
</evidence>
<organism evidence="6 7">
    <name type="scientific">Schistosoma bovis</name>
    <name type="common">Blood fluke</name>
    <dbReference type="NCBI Taxonomy" id="6184"/>
    <lineage>
        <taxon>Eukaryota</taxon>
        <taxon>Metazoa</taxon>
        <taxon>Spiralia</taxon>
        <taxon>Lophotrochozoa</taxon>
        <taxon>Platyhelminthes</taxon>
        <taxon>Trematoda</taxon>
        <taxon>Digenea</taxon>
        <taxon>Strigeidida</taxon>
        <taxon>Schistosomatoidea</taxon>
        <taxon>Schistosomatidae</taxon>
        <taxon>Schistosoma</taxon>
    </lineage>
</organism>
<name>A0A430Q4C6_SCHBO</name>
<dbReference type="AlphaFoldDB" id="A0A430Q4C6"/>
<keyword evidence="7" id="KW-1185">Reference proteome</keyword>
<evidence type="ECO:0000256" key="3">
    <source>
        <dbReference type="ARBA" id="ARBA00022840"/>
    </source>
</evidence>
<comment type="caution">
    <text evidence="6">The sequence shown here is derived from an EMBL/GenBank/DDBJ whole genome shotgun (WGS) entry which is preliminary data.</text>
</comment>
<dbReference type="GO" id="GO:0005524">
    <property type="term" value="F:ATP binding"/>
    <property type="evidence" value="ECO:0007669"/>
    <property type="project" value="UniProtKB-KW"/>
</dbReference>